<gene>
    <name evidence="10" type="ORF">Pfra01_001133700</name>
</gene>
<accession>A0A9W7CQV1</accession>
<feature type="transmembrane region" description="Helical" evidence="8">
    <location>
        <begin position="539"/>
        <end position="561"/>
    </location>
</feature>
<keyword evidence="6 8" id="KW-0472">Membrane</keyword>
<feature type="transmembrane region" description="Helical" evidence="8">
    <location>
        <begin position="719"/>
        <end position="746"/>
    </location>
</feature>
<evidence type="ECO:0000256" key="1">
    <source>
        <dbReference type="ARBA" id="ARBA00004141"/>
    </source>
</evidence>
<dbReference type="InterPro" id="IPR018490">
    <property type="entry name" value="cNMP-bd_dom_sf"/>
</dbReference>
<dbReference type="CDD" id="cd00038">
    <property type="entry name" value="CAP_ED"/>
    <property type="match status" value="2"/>
</dbReference>
<dbReference type="PANTHER" id="PTHR10217:SF435">
    <property type="entry name" value="POTASSIUM VOLTAGE-GATED CHANNEL PROTEIN EAG"/>
    <property type="match status" value="1"/>
</dbReference>
<feature type="compositionally biased region" description="Acidic residues" evidence="7">
    <location>
        <begin position="975"/>
        <end position="988"/>
    </location>
</feature>
<feature type="region of interest" description="Disordered" evidence="7">
    <location>
        <begin position="969"/>
        <end position="988"/>
    </location>
</feature>
<dbReference type="Gene3D" id="1.10.287.630">
    <property type="entry name" value="Helix hairpin bin"/>
    <property type="match status" value="1"/>
</dbReference>
<feature type="domain" description="Cyclic nucleotide-binding" evidence="9">
    <location>
        <begin position="912"/>
        <end position="959"/>
    </location>
</feature>
<dbReference type="InterPro" id="IPR014710">
    <property type="entry name" value="RmlC-like_jellyroll"/>
</dbReference>
<feature type="domain" description="Cyclic nucleotide-binding" evidence="9">
    <location>
        <begin position="80"/>
        <end position="180"/>
    </location>
</feature>
<dbReference type="Pfam" id="PF00520">
    <property type="entry name" value="Ion_trans"/>
    <property type="match status" value="1"/>
</dbReference>
<organism evidence="10 11">
    <name type="scientific">Phytophthora fragariaefolia</name>
    <dbReference type="NCBI Taxonomy" id="1490495"/>
    <lineage>
        <taxon>Eukaryota</taxon>
        <taxon>Sar</taxon>
        <taxon>Stramenopiles</taxon>
        <taxon>Oomycota</taxon>
        <taxon>Peronosporomycetes</taxon>
        <taxon>Peronosporales</taxon>
        <taxon>Peronosporaceae</taxon>
        <taxon>Phytophthora</taxon>
    </lineage>
</organism>
<keyword evidence="5" id="KW-0406">Ion transport</keyword>
<dbReference type="AlphaFoldDB" id="A0A9W7CQV1"/>
<dbReference type="SMART" id="SM00100">
    <property type="entry name" value="cNMP"/>
    <property type="match status" value="2"/>
</dbReference>
<name>A0A9W7CQV1_9STRA</name>
<dbReference type="Pfam" id="PF00027">
    <property type="entry name" value="cNMP_binding"/>
    <property type="match status" value="1"/>
</dbReference>
<dbReference type="PANTHER" id="PTHR10217">
    <property type="entry name" value="VOLTAGE AND LIGAND GATED POTASSIUM CHANNEL"/>
    <property type="match status" value="1"/>
</dbReference>
<evidence type="ECO:0000256" key="8">
    <source>
        <dbReference type="SAM" id="Phobius"/>
    </source>
</evidence>
<evidence type="ECO:0000256" key="5">
    <source>
        <dbReference type="ARBA" id="ARBA00023065"/>
    </source>
</evidence>
<dbReference type="GO" id="GO:0005249">
    <property type="term" value="F:voltage-gated potassium channel activity"/>
    <property type="evidence" value="ECO:0007669"/>
    <property type="project" value="TreeGrafter"/>
</dbReference>
<sequence>MITLDKTQKQRSDRVEDFQQYAKQRSLPIRLRQRAMKGLTVKAQCQLELDLHSTLRDLPGTMRALVAIEMYNGLLQPLPEFATLSLAQLETVARAFVLEIYLPGDIICEANRVGTKLYLMKRGCAEHVAPRTGIVYGTITDGALFGEFSFFLPSARRLSFVRAVRSCQVLQLQRRVWDRLWPPAMRAQIEQAVLAVVARKYRRMALAFLNIAKNFYVKNDSPVPSLGPKRRSSISRRAFPVAKSSKPRESVRRASKSYLAGRGSASGASALLPVALRAPTTSLRKRTSASDMSIVSEKTDVLESYQSILESYRSTREAIDIQHGCAVPATSNAPSVESASSEKSIPVSLSRLSASTELRWKRHEKRLRAIQLFHVAWGHVQDDLRMLREAAGRIARRRLSICDLPSYNETRAAQQKEKLRMPAIRRHSIQSNPTDMQAKFKLSASEVRVLEQRMTSTPPTKAHQSYPTMLAQTAASRSRSAASQPWWSRRWQNGKVTPFASTMKAAEGQLALQSSPYTIWAAPSTRAARFDQNVRFRDAWTSIMLTVTLYYLIAIPLQIGFLDGVLNEANNEIIVISWFAVEYLVADVACVIDFVLHRNYFVYQTSTGEAVTDPERIARHYWKHGWYVVDMASMLPLELIMFAGVVGLRQAGYAPPPARTSNWPLLFSPTGGLVNWHTFAFLRINRFLRIVHLRPLSNKLQRILLYDRHLRRLTPGICYLVRLALDFLLGTHWLSCLFYGVSYLAYDDGEQSWLTTRDMLAFGDGVRNLDDIRKVPLAQSYLRTYHFSIGAITTVCYGDIIPMNAQETQATMAVIFISVAIFSMLSGGFYKYFDMELGRRAEYEEKVARVDHFLRFHRFPSDTWRQMQVYFALSWRESRGRRAQDLLRGLPPSVRQDLAQHVHANLLENVALFTRCDPTFARAITAALQHDYFVRNDVIIQRGDMERSLYIVESGIVLISAVRKRQAESDVTTGDVEEDEAADHDENDSSMISVNEWVKVSVRASVRMRKSKRTTASGQQLQGPKPRQKSLVALMSPTGTVSDINNLTEREEKIYKGPFDYFGERSLLFGTPRNATCVALCVTSLFVLTRARFEAILDEFPHERSNSVSAWVMTRTPAKVPTDE</sequence>
<dbReference type="FunFam" id="1.10.287.70:FF:000566">
    <property type="entry name" value="Uncharacterized protein"/>
    <property type="match status" value="2"/>
</dbReference>
<keyword evidence="2" id="KW-0813">Transport</keyword>
<comment type="subcellular location">
    <subcellularLocation>
        <location evidence="1">Membrane</location>
        <topology evidence="1">Multi-pass membrane protein</topology>
    </subcellularLocation>
</comment>
<dbReference type="Proteomes" id="UP001165121">
    <property type="component" value="Unassembled WGS sequence"/>
</dbReference>
<proteinExistence type="predicted"/>
<dbReference type="OrthoDB" id="119897at2759"/>
<keyword evidence="4 8" id="KW-1133">Transmembrane helix</keyword>
<evidence type="ECO:0000256" key="7">
    <source>
        <dbReference type="SAM" id="MobiDB-lite"/>
    </source>
</evidence>
<dbReference type="Gene3D" id="1.10.287.70">
    <property type="match status" value="1"/>
</dbReference>
<dbReference type="SUPFAM" id="SSF81324">
    <property type="entry name" value="Voltage-gated potassium channels"/>
    <property type="match status" value="1"/>
</dbReference>
<dbReference type="GO" id="GO:0005886">
    <property type="term" value="C:plasma membrane"/>
    <property type="evidence" value="ECO:0007669"/>
    <property type="project" value="TreeGrafter"/>
</dbReference>
<feature type="transmembrane region" description="Helical" evidence="8">
    <location>
        <begin position="573"/>
        <end position="596"/>
    </location>
</feature>
<feature type="region of interest" description="Disordered" evidence="7">
    <location>
        <begin position="226"/>
        <end position="255"/>
    </location>
</feature>
<evidence type="ECO:0000313" key="11">
    <source>
        <dbReference type="Proteomes" id="UP001165121"/>
    </source>
</evidence>
<evidence type="ECO:0000256" key="6">
    <source>
        <dbReference type="ARBA" id="ARBA00023136"/>
    </source>
</evidence>
<feature type="transmembrane region" description="Helical" evidence="8">
    <location>
        <begin position="626"/>
        <end position="646"/>
    </location>
</feature>
<comment type="caution">
    <text evidence="10">The sequence shown here is derived from an EMBL/GenBank/DDBJ whole genome shotgun (WGS) entry which is preliminary data.</text>
</comment>
<reference evidence="10" key="1">
    <citation type="submission" date="2023-04" db="EMBL/GenBank/DDBJ databases">
        <title>Phytophthora fragariaefolia NBRC 109709.</title>
        <authorList>
            <person name="Ichikawa N."/>
            <person name="Sato H."/>
            <person name="Tonouchi N."/>
        </authorList>
    </citation>
    <scope>NUCLEOTIDE SEQUENCE</scope>
    <source>
        <strain evidence="10">NBRC 109709</strain>
    </source>
</reference>
<dbReference type="SUPFAM" id="SSF51206">
    <property type="entry name" value="cAMP-binding domain-like"/>
    <property type="match status" value="2"/>
</dbReference>
<evidence type="ECO:0000256" key="2">
    <source>
        <dbReference type="ARBA" id="ARBA00022448"/>
    </source>
</evidence>
<dbReference type="InterPro" id="IPR050818">
    <property type="entry name" value="KCNH_animal-type"/>
</dbReference>
<evidence type="ECO:0000259" key="9">
    <source>
        <dbReference type="PROSITE" id="PS50042"/>
    </source>
</evidence>
<feature type="transmembrane region" description="Helical" evidence="8">
    <location>
        <begin position="810"/>
        <end position="830"/>
    </location>
</feature>
<dbReference type="InterPro" id="IPR000595">
    <property type="entry name" value="cNMP-bd_dom"/>
</dbReference>
<protein>
    <submittedName>
        <fullName evidence="10">Unnamed protein product</fullName>
    </submittedName>
</protein>
<keyword evidence="11" id="KW-1185">Reference proteome</keyword>
<dbReference type="GO" id="GO:0042391">
    <property type="term" value="P:regulation of membrane potential"/>
    <property type="evidence" value="ECO:0007669"/>
    <property type="project" value="TreeGrafter"/>
</dbReference>
<evidence type="ECO:0000256" key="3">
    <source>
        <dbReference type="ARBA" id="ARBA00022692"/>
    </source>
</evidence>
<dbReference type="PROSITE" id="PS50042">
    <property type="entry name" value="CNMP_BINDING_3"/>
    <property type="match status" value="3"/>
</dbReference>
<keyword evidence="3 8" id="KW-0812">Transmembrane</keyword>
<feature type="domain" description="Cyclic nucleotide-binding" evidence="9">
    <location>
        <begin position="1060"/>
        <end position="1097"/>
    </location>
</feature>
<dbReference type="InterPro" id="IPR005821">
    <property type="entry name" value="Ion_trans_dom"/>
</dbReference>
<evidence type="ECO:0000313" key="10">
    <source>
        <dbReference type="EMBL" id="GMF38846.1"/>
    </source>
</evidence>
<dbReference type="Gene3D" id="2.60.120.10">
    <property type="entry name" value="Jelly Rolls"/>
    <property type="match status" value="2"/>
</dbReference>
<evidence type="ECO:0000256" key="4">
    <source>
        <dbReference type="ARBA" id="ARBA00022989"/>
    </source>
</evidence>
<feature type="transmembrane region" description="Helical" evidence="8">
    <location>
        <begin position="666"/>
        <end position="684"/>
    </location>
</feature>
<dbReference type="EMBL" id="BSXT01001121">
    <property type="protein sequence ID" value="GMF38846.1"/>
    <property type="molecule type" value="Genomic_DNA"/>
</dbReference>